<comment type="caution">
    <text evidence="1">The sequence shown here is derived from an EMBL/GenBank/DDBJ whole genome shotgun (WGS) entry which is preliminary data.</text>
</comment>
<reference evidence="1 2" key="1">
    <citation type="journal article" date="2017" name="Antonie Van Leeuwenhoek">
        <title>Phylogenomic resolution of the bacterial genus Pantoea and its relationship with Erwinia and Tatumella.</title>
        <authorList>
            <person name="Palmer M."/>
            <person name="Steenkamp E.T."/>
            <person name="Coetzee M.P."/>
            <person name="Chan W.Y."/>
            <person name="van Zyl E."/>
            <person name="De Maayer P."/>
            <person name="Coutinho T.A."/>
            <person name="Blom J."/>
            <person name="Smits T.H."/>
            <person name="Duffy B."/>
            <person name="Venter S.N."/>
        </authorList>
    </citation>
    <scope>NUCLEOTIDE SEQUENCE [LARGE SCALE GENOMIC DNA]</scope>
    <source>
        <strain evidence="1 2">LMG 26277</strain>
    </source>
</reference>
<sequence length="352" mass="35571">MGMPAARACVDKAAHDGPIQCGSPDVIIGGFPAARKGDEFSCKQHGGGIIVSGSGSVFVNGMALARQGDKTQCHAGGASAPAKCKPAPPQYWGGTLAKKAGEDGMLHGEHYDARILGVYASLKDSTNDGSYDTVSTGFSLENFTMGNIKSHDLLRGEFRNKIADADATGAFYNGDSNIYGINGTATATGMQYGVTGAAGSEGTLYANATGDVTIATADAKATAEVYTGNKGRYGFNLGGGGGLAAVKEKLGAKVSLFGLVIAKAKAEAHLGAVGASAGAAAYFDKTDYSITLKANGRFAVLLGLAGELDLKVVIKPLRDLIIGKEGGSDNSEKGGDGDGAIISGCKTVLVGN</sequence>
<accession>A0A1X1CTL9</accession>
<name>A0A1X1CTL9_9GAMM</name>
<dbReference type="AlphaFoldDB" id="A0A1X1CTL9"/>
<keyword evidence="1" id="KW-0282">Flagellum</keyword>
<gene>
    <name evidence="1" type="ORF">HA48_21255</name>
</gene>
<dbReference type="RefSeq" id="WP_128603147.1">
    <property type="nucleotide sequence ID" value="NZ_MLFS01000108.1"/>
</dbReference>
<dbReference type="EMBL" id="MLFS01000108">
    <property type="protein sequence ID" value="ORM67762.1"/>
    <property type="molecule type" value="Genomic_DNA"/>
</dbReference>
<dbReference type="InterPro" id="IPR008727">
    <property type="entry name" value="PAAR_motif"/>
</dbReference>
<dbReference type="Gene3D" id="2.60.200.60">
    <property type="match status" value="1"/>
</dbReference>
<proteinExistence type="predicted"/>
<keyword evidence="2" id="KW-1185">Reference proteome</keyword>
<evidence type="ECO:0000313" key="1">
    <source>
        <dbReference type="EMBL" id="ORM67762.1"/>
    </source>
</evidence>
<dbReference type="Pfam" id="PF05488">
    <property type="entry name" value="PAAR_motif"/>
    <property type="match status" value="1"/>
</dbReference>
<keyword evidence="1" id="KW-0969">Cilium</keyword>
<dbReference type="STRING" id="1076551.HA48_21255"/>
<keyword evidence="1" id="KW-0966">Cell projection</keyword>
<evidence type="ECO:0000313" key="2">
    <source>
        <dbReference type="Proteomes" id="UP000193104"/>
    </source>
</evidence>
<organism evidence="1 2">
    <name type="scientific">Pantoea wallisii</name>
    <dbReference type="NCBI Taxonomy" id="1076551"/>
    <lineage>
        <taxon>Bacteria</taxon>
        <taxon>Pseudomonadati</taxon>
        <taxon>Pseudomonadota</taxon>
        <taxon>Gammaproteobacteria</taxon>
        <taxon>Enterobacterales</taxon>
        <taxon>Erwiniaceae</taxon>
        <taxon>Pantoea</taxon>
    </lineage>
</organism>
<protein>
    <submittedName>
        <fullName evidence="1">Flagellar biosynthesis protein FlgH</fullName>
    </submittedName>
</protein>
<dbReference type="Proteomes" id="UP000193104">
    <property type="component" value="Unassembled WGS sequence"/>
</dbReference>
<dbReference type="OrthoDB" id="9807902at2"/>